<evidence type="ECO:0000259" key="11">
    <source>
        <dbReference type="PROSITE" id="PS50111"/>
    </source>
</evidence>
<keyword evidence="6 10" id="KW-0472">Membrane</keyword>
<dbReference type="InterPro" id="IPR029151">
    <property type="entry name" value="Sensor-like_sf"/>
</dbReference>
<evidence type="ECO:0000256" key="5">
    <source>
        <dbReference type="ARBA" id="ARBA00022989"/>
    </source>
</evidence>
<dbReference type="GO" id="GO:0006935">
    <property type="term" value="P:chemotaxis"/>
    <property type="evidence" value="ECO:0007669"/>
    <property type="project" value="UniProtKB-KW"/>
</dbReference>
<evidence type="ECO:0000256" key="8">
    <source>
        <dbReference type="PROSITE-ProRule" id="PRU00284"/>
    </source>
</evidence>
<keyword evidence="7 8" id="KW-0807">Transducer</keyword>
<dbReference type="AlphaFoldDB" id="A0A1X6WRL6"/>
<dbReference type="Proteomes" id="UP000195918">
    <property type="component" value="Unassembled WGS sequence"/>
</dbReference>
<dbReference type="InterPro" id="IPR033479">
    <property type="entry name" value="dCache_1"/>
</dbReference>
<name>A0A1X6WRL6_9ENTE</name>
<feature type="domain" description="Methyl-accepting transducer" evidence="11">
    <location>
        <begin position="399"/>
        <end position="656"/>
    </location>
</feature>
<evidence type="ECO:0000256" key="9">
    <source>
        <dbReference type="SAM" id="Coils"/>
    </source>
</evidence>
<dbReference type="PROSITE" id="PS50111">
    <property type="entry name" value="CHEMOTAXIS_TRANSDUC_2"/>
    <property type="match status" value="1"/>
</dbReference>
<organism evidence="12 13">
    <name type="scientific">Vagococcus fluvialis bH819</name>
    <dbReference type="NCBI Taxonomy" id="1255619"/>
    <lineage>
        <taxon>Bacteria</taxon>
        <taxon>Bacillati</taxon>
        <taxon>Bacillota</taxon>
        <taxon>Bacilli</taxon>
        <taxon>Lactobacillales</taxon>
        <taxon>Enterococcaceae</taxon>
        <taxon>Vagococcus</taxon>
    </lineage>
</organism>
<evidence type="ECO:0000256" key="2">
    <source>
        <dbReference type="ARBA" id="ARBA00022475"/>
    </source>
</evidence>
<dbReference type="SMART" id="SM00283">
    <property type="entry name" value="MA"/>
    <property type="match status" value="1"/>
</dbReference>
<keyword evidence="2" id="KW-1003">Cell membrane</keyword>
<keyword evidence="4 10" id="KW-0812">Transmembrane</keyword>
<evidence type="ECO:0000313" key="12">
    <source>
        <dbReference type="EMBL" id="SLM86898.1"/>
    </source>
</evidence>
<keyword evidence="5 10" id="KW-1133">Transmembrane helix</keyword>
<keyword evidence="9" id="KW-0175">Coiled coil</keyword>
<keyword evidence="3" id="KW-0145">Chemotaxis</keyword>
<dbReference type="PANTHER" id="PTHR32089:SF114">
    <property type="entry name" value="METHYL-ACCEPTING CHEMOTAXIS PROTEIN MCPB"/>
    <property type="match status" value="1"/>
</dbReference>
<dbReference type="RefSeq" id="WP_179203870.1">
    <property type="nucleotide sequence ID" value="NZ_FWFD01000015.1"/>
</dbReference>
<evidence type="ECO:0000256" key="6">
    <source>
        <dbReference type="ARBA" id="ARBA00023136"/>
    </source>
</evidence>
<evidence type="ECO:0000256" key="3">
    <source>
        <dbReference type="ARBA" id="ARBA00022500"/>
    </source>
</evidence>
<sequence>MNKKETKKGKSLGKVIISVILFMGIIPVIIVLLLNTTLVTKLVIHRVAIEEKNSTERVIQRMDTIQHNVESSIETIKEDGSLQKLNKNNESRENIRHTLKLVNGSDENTENVFYQPIDQDSISALGSQKDAKAGERTDREWYKKALEKPGKTIWTNPYTSSATGDVSVTAATTIANENGTQGIIGVDINLAEVGKMVKEAKLGVTGSMMLTTKDGQVLVSGSPEFKNKNISEKVFFKNKPEKSGYVGSGTDKVYVGKTKTGLLLFSGVSDKELDQERSSLFKISGVVVLIWGLIAVIIAVLISKRVIRIANMIVHSFEKAANGDLTAKITNTKGFEKETVNIPILSRLLGDGSIHENGNEISQIIIAYNNMLTGFAGLVNGIQKESNEIADMTVSLSEISKQTNSATEEVSETITGIAQATSSQAMDAEKTVNEMNDLGNVIDSIQKSSSDMNKVTENATKVNEKNSDLMQNVFDNWESERYKLGELVTNIGGMNSDIQNINKIIQVITDISSQTNLLALNASIEAARAGEAGKGFAVVAEEVRKLAEQSAKSTKDIEIIIEAIQNKSNGMVTQVKDSYEGGEKQTEVINQAIESTHEVVDQFEILIKEIELVDQLSKEATNQKDSVLFAVENISASTEENSAGTEEVSANAEEILATMQEFTSNIESLEQISEILKRQANGFILK</sequence>
<keyword evidence="13" id="KW-1185">Reference proteome</keyword>
<feature type="transmembrane region" description="Helical" evidence="10">
    <location>
        <begin position="280"/>
        <end position="302"/>
    </location>
</feature>
<dbReference type="EMBL" id="FWFD01000015">
    <property type="protein sequence ID" value="SLM86898.1"/>
    <property type="molecule type" value="Genomic_DNA"/>
</dbReference>
<dbReference type="InterPro" id="IPR004089">
    <property type="entry name" value="MCPsignal_dom"/>
</dbReference>
<dbReference type="Pfam" id="PF00015">
    <property type="entry name" value="MCPsignal"/>
    <property type="match status" value="1"/>
</dbReference>
<evidence type="ECO:0000256" key="10">
    <source>
        <dbReference type="SAM" id="Phobius"/>
    </source>
</evidence>
<proteinExistence type="predicted"/>
<feature type="coiled-coil region" evidence="9">
    <location>
        <begin position="652"/>
        <end position="679"/>
    </location>
</feature>
<dbReference type="Gene3D" id="1.10.287.950">
    <property type="entry name" value="Methyl-accepting chemotaxis protein"/>
    <property type="match status" value="1"/>
</dbReference>
<evidence type="ECO:0000256" key="1">
    <source>
        <dbReference type="ARBA" id="ARBA00004651"/>
    </source>
</evidence>
<dbReference type="SUPFAM" id="SSF58104">
    <property type="entry name" value="Methyl-accepting chemotaxis protein (MCP) signaling domain"/>
    <property type="match status" value="1"/>
</dbReference>
<dbReference type="Pfam" id="PF02743">
    <property type="entry name" value="dCache_1"/>
    <property type="match status" value="1"/>
</dbReference>
<dbReference type="PANTHER" id="PTHR32089">
    <property type="entry name" value="METHYL-ACCEPTING CHEMOTAXIS PROTEIN MCPB"/>
    <property type="match status" value="1"/>
</dbReference>
<comment type="subcellular location">
    <subcellularLocation>
        <location evidence="1">Cell membrane</location>
        <topology evidence="1">Multi-pass membrane protein</topology>
    </subcellularLocation>
</comment>
<dbReference type="GO" id="GO:0005886">
    <property type="term" value="C:plasma membrane"/>
    <property type="evidence" value="ECO:0007669"/>
    <property type="project" value="UniProtKB-SubCell"/>
</dbReference>
<dbReference type="SUPFAM" id="SSF103190">
    <property type="entry name" value="Sensory domain-like"/>
    <property type="match status" value="1"/>
</dbReference>
<feature type="transmembrane region" description="Helical" evidence="10">
    <location>
        <begin position="12"/>
        <end position="34"/>
    </location>
</feature>
<protein>
    <submittedName>
        <fullName evidence="12">Methyl-accepting chemotaxis protein</fullName>
    </submittedName>
</protein>
<dbReference type="CDD" id="cd18773">
    <property type="entry name" value="PDC1_HK_sensor"/>
    <property type="match status" value="1"/>
</dbReference>
<evidence type="ECO:0000256" key="4">
    <source>
        <dbReference type="ARBA" id="ARBA00022692"/>
    </source>
</evidence>
<gene>
    <name evidence="12" type="ORF">FM121_12425</name>
</gene>
<dbReference type="GO" id="GO:0007165">
    <property type="term" value="P:signal transduction"/>
    <property type="evidence" value="ECO:0007669"/>
    <property type="project" value="UniProtKB-KW"/>
</dbReference>
<reference evidence="13" key="1">
    <citation type="submission" date="2017-02" db="EMBL/GenBank/DDBJ databases">
        <authorList>
            <person name="Dridi B."/>
        </authorList>
    </citation>
    <scope>NUCLEOTIDE SEQUENCE [LARGE SCALE GENOMIC DNA]</scope>
    <source>
        <strain evidence="13">bH819</strain>
    </source>
</reference>
<accession>A0A1X6WRL6</accession>
<evidence type="ECO:0000313" key="13">
    <source>
        <dbReference type="Proteomes" id="UP000195918"/>
    </source>
</evidence>
<dbReference type="Gene3D" id="3.30.450.20">
    <property type="entry name" value="PAS domain"/>
    <property type="match status" value="1"/>
</dbReference>
<evidence type="ECO:0000256" key="7">
    <source>
        <dbReference type="ARBA" id="ARBA00023224"/>
    </source>
</evidence>